<dbReference type="Proteomes" id="UP000216207">
    <property type="component" value="Unassembled WGS sequence"/>
</dbReference>
<accession>A0A268P5G7</accession>
<dbReference type="OMA" id="VRISQWD"/>
<comment type="caution">
    <text evidence="1">The sequence shown here is derived from an EMBL/GenBank/DDBJ whole genome shotgun (WGS) entry which is preliminary data.</text>
</comment>
<proteinExistence type="predicted"/>
<protein>
    <submittedName>
        <fullName evidence="1">Uncharacterized protein</fullName>
    </submittedName>
</protein>
<reference evidence="1 2" key="1">
    <citation type="submission" date="2017-07" db="EMBL/GenBank/DDBJ databases">
        <title>Isolation and whole genome analysis of endospore-forming bacteria from heroin.</title>
        <authorList>
            <person name="Kalinowski J."/>
            <person name="Ahrens B."/>
            <person name="Al-Dilaimi A."/>
            <person name="Winkler A."/>
            <person name="Wibberg D."/>
            <person name="Schleenbecker U."/>
            <person name="Ruckert C."/>
            <person name="Wolfel R."/>
            <person name="Grass G."/>
        </authorList>
    </citation>
    <scope>NUCLEOTIDE SEQUENCE [LARGE SCALE GENOMIC DNA]</scope>
    <source>
        <strain evidence="1 2">7539</strain>
    </source>
</reference>
<evidence type="ECO:0000313" key="1">
    <source>
        <dbReference type="EMBL" id="PAE90994.1"/>
    </source>
</evidence>
<name>A0A268P5G7_SHOCL</name>
<dbReference type="RefSeq" id="WP_011246448.1">
    <property type="nucleotide sequence ID" value="NZ_BOQQ01000005.1"/>
</dbReference>
<dbReference type="EMBL" id="NPCC01000001">
    <property type="protein sequence ID" value="PAE90994.1"/>
    <property type="molecule type" value="Genomic_DNA"/>
</dbReference>
<gene>
    <name evidence="1" type="ORF">CHH72_00230</name>
</gene>
<evidence type="ECO:0000313" key="2">
    <source>
        <dbReference type="Proteomes" id="UP000216207"/>
    </source>
</evidence>
<organism evidence="1 2">
    <name type="scientific">Shouchella clausii</name>
    <name type="common">Alkalihalobacillus clausii</name>
    <dbReference type="NCBI Taxonomy" id="79880"/>
    <lineage>
        <taxon>Bacteria</taxon>
        <taxon>Bacillati</taxon>
        <taxon>Bacillota</taxon>
        <taxon>Bacilli</taxon>
        <taxon>Bacillales</taxon>
        <taxon>Bacillaceae</taxon>
        <taxon>Shouchella</taxon>
    </lineage>
</organism>
<dbReference type="AlphaFoldDB" id="A0A268P5G7"/>
<sequence>MDLPALSQWEAFMVETLLAKGMERQTLINLLKAKDAETLNNFDDTFDYHELITAAETAFDNLTQAVQVGYTIKFVSKFGIKRLLGLKYGLEEGIDYQMADDRFDNLTLTAAQLAEFKAMLSPNWKVFNEINGNGTFTVSILHATLVHNT</sequence>